<feature type="compositionally biased region" description="Polar residues" evidence="1">
    <location>
        <begin position="364"/>
        <end position="373"/>
    </location>
</feature>
<feature type="compositionally biased region" description="Acidic residues" evidence="1">
    <location>
        <begin position="125"/>
        <end position="149"/>
    </location>
</feature>
<name>A0A6A6TC42_9PLEO</name>
<feature type="domain" description="Extracellular mutant protein 11 C-terminal" evidence="2">
    <location>
        <begin position="400"/>
        <end position="531"/>
    </location>
</feature>
<dbReference type="PANTHER" id="PTHR28244:SF3">
    <property type="entry name" value="EXTRACELLULAR MUTANT PROTEIN 11 C-TERMINAL DOMAIN-CONTAINING PROTEIN"/>
    <property type="match status" value="1"/>
</dbReference>
<feature type="compositionally biased region" description="Basic and acidic residues" evidence="1">
    <location>
        <begin position="393"/>
        <end position="402"/>
    </location>
</feature>
<feature type="compositionally biased region" description="Low complexity" evidence="1">
    <location>
        <begin position="104"/>
        <end position="113"/>
    </location>
</feature>
<dbReference type="AlphaFoldDB" id="A0A6A6TC42"/>
<dbReference type="Pfam" id="PF15463">
    <property type="entry name" value="ECM11"/>
    <property type="match status" value="1"/>
</dbReference>
<feature type="compositionally biased region" description="Polar residues" evidence="1">
    <location>
        <begin position="322"/>
        <end position="337"/>
    </location>
</feature>
<feature type="region of interest" description="Disordered" evidence="1">
    <location>
        <begin position="523"/>
        <end position="551"/>
    </location>
</feature>
<feature type="region of interest" description="Disordered" evidence="1">
    <location>
        <begin position="198"/>
        <end position="260"/>
    </location>
</feature>
<feature type="region of interest" description="Disordered" evidence="1">
    <location>
        <begin position="1"/>
        <end position="163"/>
    </location>
</feature>
<gene>
    <name evidence="3" type="ORF">K491DRAFT_757202</name>
</gene>
<evidence type="ECO:0000259" key="2">
    <source>
        <dbReference type="Pfam" id="PF15463"/>
    </source>
</evidence>
<feature type="compositionally biased region" description="Acidic residues" evidence="1">
    <location>
        <begin position="210"/>
        <end position="225"/>
    </location>
</feature>
<evidence type="ECO:0000313" key="3">
    <source>
        <dbReference type="EMBL" id="KAF2656877.1"/>
    </source>
</evidence>
<proteinExistence type="predicted"/>
<dbReference type="GO" id="GO:0001164">
    <property type="term" value="F:RNA polymerase I core promoter sequence-specific DNA binding"/>
    <property type="evidence" value="ECO:0007669"/>
    <property type="project" value="TreeGrafter"/>
</dbReference>
<sequence>MQGYAQSGLPPKRPSSSRQQIAANAKVQVTRGGTTHHEQVQQRQQPAQLSVHQPIQRHSGGRHNDPAFPPQQPPLRSQLPVKTDPYETDDASLDTTVPRGSVFQQVQDSQQTQPLHDYQPNGEEPHDDYEEGSDDEDDEDDGDGDDEVDDEHHGNGVRELTQEDWDYLQSHDLGHLTRDEALDFFAKAGNLIWDEAGSYPTTTSGPPDNFPDDYQEEDAALEDYAEPGHVSPSPRSGVKGQPHRQAPAPQFQAPHTAHSANIMANRHDIFQKAAGVREQTRSNPHPDGGLVAAGVHNGALPERKQRPAQNQNLAFPGETRSSKSNVQQGAVRQNSEALPQRGARPQTSAPGPAQRQVRTDNHSQDNQAATVNTPVRIKVPTSEPLEELTAESPTRDPVEDYGRDELFGMSYDQLKDQDFDTNPRAQPTVLSDDMQQKPLEERLEHVQRSLSQDDQAKFLRSLPTAEWEEAGDWFLGQFTTIIQRAREARQAKRKLAREFEDEVEKRHNHVSKKQDVVKDALSKMRNQGQGLIPKSPRVSKSPMPSKKQTGI</sequence>
<accession>A0A6A6TC42</accession>
<organism evidence="3 4">
    <name type="scientific">Lophiostoma macrostomum CBS 122681</name>
    <dbReference type="NCBI Taxonomy" id="1314788"/>
    <lineage>
        <taxon>Eukaryota</taxon>
        <taxon>Fungi</taxon>
        <taxon>Dikarya</taxon>
        <taxon>Ascomycota</taxon>
        <taxon>Pezizomycotina</taxon>
        <taxon>Dothideomycetes</taxon>
        <taxon>Pleosporomycetidae</taxon>
        <taxon>Pleosporales</taxon>
        <taxon>Lophiostomataceae</taxon>
        <taxon>Lophiostoma</taxon>
    </lineage>
</organism>
<evidence type="ECO:0000256" key="1">
    <source>
        <dbReference type="SAM" id="MobiDB-lite"/>
    </source>
</evidence>
<reference evidence="3" key="1">
    <citation type="journal article" date="2020" name="Stud. Mycol.">
        <title>101 Dothideomycetes genomes: a test case for predicting lifestyles and emergence of pathogens.</title>
        <authorList>
            <person name="Haridas S."/>
            <person name="Albert R."/>
            <person name="Binder M."/>
            <person name="Bloem J."/>
            <person name="Labutti K."/>
            <person name="Salamov A."/>
            <person name="Andreopoulos B."/>
            <person name="Baker S."/>
            <person name="Barry K."/>
            <person name="Bills G."/>
            <person name="Bluhm B."/>
            <person name="Cannon C."/>
            <person name="Castanera R."/>
            <person name="Culley D."/>
            <person name="Daum C."/>
            <person name="Ezra D."/>
            <person name="Gonzalez J."/>
            <person name="Henrissat B."/>
            <person name="Kuo A."/>
            <person name="Liang C."/>
            <person name="Lipzen A."/>
            <person name="Lutzoni F."/>
            <person name="Magnuson J."/>
            <person name="Mondo S."/>
            <person name="Nolan M."/>
            <person name="Ohm R."/>
            <person name="Pangilinan J."/>
            <person name="Park H.-J."/>
            <person name="Ramirez L."/>
            <person name="Alfaro M."/>
            <person name="Sun H."/>
            <person name="Tritt A."/>
            <person name="Yoshinaga Y."/>
            <person name="Zwiers L.-H."/>
            <person name="Turgeon B."/>
            <person name="Goodwin S."/>
            <person name="Spatafora J."/>
            <person name="Crous P."/>
            <person name="Grigoriev I."/>
        </authorList>
    </citation>
    <scope>NUCLEOTIDE SEQUENCE</scope>
    <source>
        <strain evidence="3">CBS 122681</strain>
    </source>
</reference>
<protein>
    <recommendedName>
        <fullName evidence="2">Extracellular mutant protein 11 C-terminal domain-containing protein</fullName>
    </recommendedName>
</protein>
<dbReference type="GO" id="GO:0070860">
    <property type="term" value="C:RNA polymerase I core factor complex"/>
    <property type="evidence" value="ECO:0007669"/>
    <property type="project" value="TreeGrafter"/>
</dbReference>
<evidence type="ECO:0000313" key="4">
    <source>
        <dbReference type="Proteomes" id="UP000799324"/>
    </source>
</evidence>
<dbReference type="GO" id="GO:0042790">
    <property type="term" value="P:nucleolar large rRNA transcription by RNA polymerase I"/>
    <property type="evidence" value="ECO:0007669"/>
    <property type="project" value="TreeGrafter"/>
</dbReference>
<dbReference type="InterPro" id="IPR053029">
    <property type="entry name" value="RNA_pol_I-specific_init_factor"/>
</dbReference>
<feature type="region of interest" description="Disordered" evidence="1">
    <location>
        <begin position="276"/>
        <end position="402"/>
    </location>
</feature>
<dbReference type="GO" id="GO:0017025">
    <property type="term" value="F:TBP-class protein binding"/>
    <property type="evidence" value="ECO:0007669"/>
    <property type="project" value="TreeGrafter"/>
</dbReference>
<dbReference type="OrthoDB" id="5346740at2759"/>
<feature type="compositionally biased region" description="Polar residues" evidence="1">
    <location>
        <begin position="41"/>
        <end position="53"/>
    </location>
</feature>
<dbReference type="InterPro" id="IPR029178">
    <property type="entry name" value="Ecm11_C"/>
</dbReference>
<dbReference type="EMBL" id="MU004331">
    <property type="protein sequence ID" value="KAF2656877.1"/>
    <property type="molecule type" value="Genomic_DNA"/>
</dbReference>
<keyword evidence="4" id="KW-1185">Reference proteome</keyword>
<dbReference type="PANTHER" id="PTHR28244">
    <property type="entry name" value="RNA POLYMERASE I-SPECIFIC TRANSCRIPTION INITIATION FACTOR RRN11"/>
    <property type="match status" value="1"/>
</dbReference>
<dbReference type="Proteomes" id="UP000799324">
    <property type="component" value="Unassembled WGS sequence"/>
</dbReference>